<evidence type="ECO:0000256" key="1">
    <source>
        <dbReference type="SAM" id="MobiDB-lite"/>
    </source>
</evidence>
<feature type="compositionally biased region" description="Polar residues" evidence="1">
    <location>
        <begin position="183"/>
        <end position="194"/>
    </location>
</feature>
<dbReference type="EMBL" id="BQNB010008999">
    <property type="protein sequence ID" value="GJS57338.1"/>
    <property type="molecule type" value="Genomic_DNA"/>
</dbReference>
<gene>
    <name evidence="2" type="ORF">Tco_0652122</name>
</gene>
<dbReference type="Proteomes" id="UP001151760">
    <property type="component" value="Unassembled WGS sequence"/>
</dbReference>
<protein>
    <submittedName>
        <fullName evidence="2">Uncharacterized protein</fullName>
    </submittedName>
</protein>
<reference evidence="2" key="1">
    <citation type="journal article" date="2022" name="Int. J. Mol. Sci.">
        <title>Draft Genome of Tanacetum Coccineum: Genomic Comparison of Closely Related Tanacetum-Family Plants.</title>
        <authorList>
            <person name="Yamashiro T."/>
            <person name="Shiraishi A."/>
            <person name="Nakayama K."/>
            <person name="Satake H."/>
        </authorList>
    </citation>
    <scope>NUCLEOTIDE SEQUENCE</scope>
</reference>
<comment type="caution">
    <text evidence="2">The sequence shown here is derived from an EMBL/GenBank/DDBJ whole genome shotgun (WGS) entry which is preliminary data.</text>
</comment>
<evidence type="ECO:0000313" key="2">
    <source>
        <dbReference type="EMBL" id="GJS57338.1"/>
    </source>
</evidence>
<evidence type="ECO:0000313" key="3">
    <source>
        <dbReference type="Proteomes" id="UP001151760"/>
    </source>
</evidence>
<dbReference type="InterPro" id="IPR021109">
    <property type="entry name" value="Peptidase_aspartic_dom_sf"/>
</dbReference>
<organism evidence="2 3">
    <name type="scientific">Tanacetum coccineum</name>
    <dbReference type="NCBI Taxonomy" id="301880"/>
    <lineage>
        <taxon>Eukaryota</taxon>
        <taxon>Viridiplantae</taxon>
        <taxon>Streptophyta</taxon>
        <taxon>Embryophyta</taxon>
        <taxon>Tracheophyta</taxon>
        <taxon>Spermatophyta</taxon>
        <taxon>Magnoliopsida</taxon>
        <taxon>eudicotyledons</taxon>
        <taxon>Gunneridae</taxon>
        <taxon>Pentapetalae</taxon>
        <taxon>asterids</taxon>
        <taxon>campanulids</taxon>
        <taxon>Asterales</taxon>
        <taxon>Asteraceae</taxon>
        <taxon>Asteroideae</taxon>
        <taxon>Anthemideae</taxon>
        <taxon>Anthemidinae</taxon>
        <taxon>Tanacetum</taxon>
    </lineage>
</organism>
<accession>A0ABQ4WWZ2</accession>
<dbReference type="PANTHER" id="PTHR33067:SF9">
    <property type="entry name" value="RNA-DIRECTED DNA POLYMERASE"/>
    <property type="match status" value="1"/>
</dbReference>
<name>A0ABQ4WWZ2_9ASTR</name>
<feature type="region of interest" description="Disordered" evidence="1">
    <location>
        <begin position="175"/>
        <end position="194"/>
    </location>
</feature>
<proteinExistence type="predicted"/>
<sequence length="640" mass="74745">MIRTESGRMITKNIDDMTIAEYIEYEAKMKRDPWRYTRNSGLTTLGGTKSLENMHQPDKLKINDYFPSIPTCFEPAQPRTNDIHEPLGNNLNYYHLFTPQSHYETEEVSYDKDVDQWLNEELSKHMTGQDKEEEEDTLIDILKTVVEECKSVYKKAQIRTPSSRTSKIQGVSFVAEDEEGDSSETLPYQQPSNEINPGSLTLPFTIGNLKIYVMADVGAGINMMPKSLFEHLKLANLKKTSMVVEIVIDTLEGPNKTILLGRPFLAMVHAQIDVFRGEISLGVGNEKVKFDMNGEICHSRVPLEKIYMASSIQKSEYFNPHEMENDDSPALEHRTFHYSEESIDTVNSSNDSQENEVGSHLSENISRWHVHKPVHITFKVCEEDYGIWPTYHERQNVGGNGMKFDDFLKVRYGNKNIDDVTQERQYYEWVAQNYDFKVKSQRTTKHTDPYDLHHKSDSPPNDTLRINTYFPDVSQTQPKSCIRKNSFEEWMKIKLGHTNINDSMRNDKDDPYSRNFDVYKDEFDKEIEQLVNEYELKAGRKRYALEEVWEKCEKFHDSTKQWYDEGFEEEELWQNGIEEIDYTPPLAKNETFEVHRYTFKNGKSFIRITKQMNDVLPLGRVNGSRYIEKTRKEMDEEGDH</sequence>
<reference evidence="2" key="2">
    <citation type="submission" date="2022-01" db="EMBL/GenBank/DDBJ databases">
        <authorList>
            <person name="Yamashiro T."/>
            <person name="Shiraishi A."/>
            <person name="Satake H."/>
            <person name="Nakayama K."/>
        </authorList>
    </citation>
    <scope>NUCLEOTIDE SEQUENCE</scope>
</reference>
<dbReference type="Gene3D" id="2.40.70.10">
    <property type="entry name" value="Acid Proteases"/>
    <property type="match status" value="1"/>
</dbReference>
<dbReference type="PANTHER" id="PTHR33067">
    <property type="entry name" value="RNA-DIRECTED DNA POLYMERASE-RELATED"/>
    <property type="match status" value="1"/>
</dbReference>
<keyword evidence="3" id="KW-1185">Reference proteome</keyword>